<dbReference type="EMBL" id="CP046452">
    <property type="protein sequence ID" value="QGU03196.1"/>
    <property type="molecule type" value="Genomic_DNA"/>
</dbReference>
<dbReference type="PANTHER" id="PTHR44196">
    <property type="entry name" value="DEHYDROGENASE/REDUCTASE SDR FAMILY MEMBER 7B"/>
    <property type="match status" value="1"/>
</dbReference>
<gene>
    <name evidence="3" type="ORF">CKALI_11790</name>
</gene>
<dbReference type="Pfam" id="PF00106">
    <property type="entry name" value="adh_short"/>
    <property type="match status" value="1"/>
</dbReference>
<sequence length="213" mass="22645">MRTAVVTGASGGVGLEITRLLLADGWDVHAHYRTAPGSLNAHWWQADFPAIDGAPELPALDALIHCAGVCSLGTVSEAPLSDWQEAMAVNLYAPIELTKFYLPALRSARGHVAYVNSGAGLRANPNWGSYAASKFAARAWCDALRAEEPSIRVTGIHPGRIDTPMQRAIVATEGGEYDPARYLSASTVASAVINALNTPEDGHPHEVVLRPRG</sequence>
<keyword evidence="4" id="KW-1185">Reference proteome</keyword>
<dbReference type="RefSeq" id="WP_156193510.1">
    <property type="nucleotide sequence ID" value="NZ_CP046452.1"/>
</dbReference>
<name>A0A6B8VWX3_9CORY</name>
<dbReference type="SUPFAM" id="SSF51735">
    <property type="entry name" value="NAD(P)-binding Rossmann-fold domains"/>
    <property type="match status" value="1"/>
</dbReference>
<dbReference type="NCBIfam" id="NF006073">
    <property type="entry name" value="PRK08219.1"/>
    <property type="match status" value="1"/>
</dbReference>
<dbReference type="Gene3D" id="3.40.50.720">
    <property type="entry name" value="NAD(P)-binding Rossmann-like Domain"/>
    <property type="match status" value="1"/>
</dbReference>
<dbReference type="PRINTS" id="PR00081">
    <property type="entry name" value="GDHRDH"/>
</dbReference>
<dbReference type="GO" id="GO:0016020">
    <property type="term" value="C:membrane"/>
    <property type="evidence" value="ECO:0007669"/>
    <property type="project" value="TreeGrafter"/>
</dbReference>
<keyword evidence="2 3" id="KW-0560">Oxidoreductase</keyword>
<dbReference type="AlphaFoldDB" id="A0A6B8VWX3"/>
<evidence type="ECO:0000256" key="1">
    <source>
        <dbReference type="ARBA" id="ARBA00006484"/>
    </source>
</evidence>
<proteinExistence type="inferred from homology"/>
<reference evidence="4" key="1">
    <citation type="submission" date="2019-11" db="EMBL/GenBank/DDBJ databases">
        <title>Complete genome sequence of Corynebacterium kalinowskii 1959, a novel Corynebacterium species isolated from soil of a small paddock in Vilsendorf, Germany.</title>
        <authorList>
            <person name="Schaffert L."/>
            <person name="Ruwe M."/>
            <person name="Milse J."/>
            <person name="Hanuschka K."/>
            <person name="Ortseifen V."/>
            <person name="Droste J."/>
            <person name="Brandt D."/>
            <person name="Schlueter L."/>
            <person name="Kutter Y."/>
            <person name="Vinke S."/>
            <person name="Viehoefer P."/>
            <person name="Jacob L."/>
            <person name="Luebke N.-C."/>
            <person name="Schulte-Berndt E."/>
            <person name="Hain C."/>
            <person name="Linder M."/>
            <person name="Schmidt P."/>
            <person name="Wollenschlaeger L."/>
            <person name="Luttermann T."/>
            <person name="Thieme E."/>
            <person name="Hassa J."/>
            <person name="Haak M."/>
            <person name="Wittchen M."/>
            <person name="Mentz A."/>
            <person name="Persicke M."/>
            <person name="Busche T."/>
            <person name="Ruckert C."/>
        </authorList>
    </citation>
    <scope>NUCLEOTIDE SEQUENCE [LARGE SCALE GENOMIC DNA]</scope>
    <source>
        <strain evidence="4">1959</strain>
    </source>
</reference>
<dbReference type="EC" id="1.-.-.-" evidence="3"/>
<dbReference type="PROSITE" id="PS00061">
    <property type="entry name" value="ADH_SHORT"/>
    <property type="match status" value="1"/>
</dbReference>
<protein>
    <submittedName>
        <fullName evidence="3">Oxidoreductase</fullName>
        <ecNumber evidence="3">1.-.-.-</ecNumber>
    </submittedName>
</protein>
<dbReference type="KEGG" id="ckw:CKALI_11790"/>
<dbReference type="GO" id="GO:0016491">
    <property type="term" value="F:oxidoreductase activity"/>
    <property type="evidence" value="ECO:0007669"/>
    <property type="project" value="UniProtKB-KW"/>
</dbReference>
<dbReference type="Proteomes" id="UP000427071">
    <property type="component" value="Chromosome"/>
</dbReference>
<dbReference type="InterPro" id="IPR020904">
    <property type="entry name" value="Sc_DH/Rdtase_CS"/>
</dbReference>
<comment type="similarity">
    <text evidence="1">Belongs to the short-chain dehydrogenases/reductases (SDR) family.</text>
</comment>
<dbReference type="InterPro" id="IPR036291">
    <property type="entry name" value="NAD(P)-bd_dom_sf"/>
</dbReference>
<dbReference type="PANTHER" id="PTHR44196:SF1">
    <property type="entry name" value="DEHYDROGENASE_REDUCTASE SDR FAMILY MEMBER 7B"/>
    <property type="match status" value="1"/>
</dbReference>
<accession>A0A6B8VWX3</accession>
<dbReference type="InterPro" id="IPR002347">
    <property type="entry name" value="SDR_fam"/>
</dbReference>
<organism evidence="3 4">
    <name type="scientific">Corynebacterium kalinowskii</name>
    <dbReference type="NCBI Taxonomy" id="2675216"/>
    <lineage>
        <taxon>Bacteria</taxon>
        <taxon>Bacillati</taxon>
        <taxon>Actinomycetota</taxon>
        <taxon>Actinomycetes</taxon>
        <taxon>Mycobacteriales</taxon>
        <taxon>Corynebacteriaceae</taxon>
        <taxon>Corynebacterium</taxon>
    </lineage>
</organism>
<evidence type="ECO:0000313" key="4">
    <source>
        <dbReference type="Proteomes" id="UP000427071"/>
    </source>
</evidence>
<evidence type="ECO:0000313" key="3">
    <source>
        <dbReference type="EMBL" id="QGU03196.1"/>
    </source>
</evidence>
<evidence type="ECO:0000256" key="2">
    <source>
        <dbReference type="ARBA" id="ARBA00023002"/>
    </source>
</evidence>